<evidence type="ECO:0000313" key="2">
    <source>
        <dbReference type="Proteomes" id="UP000019462"/>
    </source>
</evidence>
<sequence length="205" mass="21602">MEAGRSTTPLRGQGFVLALKLTIMIDATLERASTSIGDLNRIPPKAGPPDAKLSIAATQGSFRIDLFSGGGFGFLASVEDGKVSPSVVPFRVHLIPTGKEPWDKARAAGLDLLGPAAGASGIGGYNGRTEADAERRGREETDEAFAMLCLTDAPIPHACTHMQGSDEFGRVRCSLLAQLCNPVDALPFSPSDDRKSRSFLGLECS</sequence>
<evidence type="ECO:0000313" key="1">
    <source>
        <dbReference type="EMBL" id="ETS62230.1"/>
    </source>
</evidence>
<accession>W3VL60</accession>
<protein>
    <submittedName>
        <fullName evidence="1">Uncharacterized protein</fullName>
    </submittedName>
</protein>
<gene>
    <name evidence="1" type="ORF">PaG_03807</name>
</gene>
<dbReference type="EMBL" id="AWNI01000012">
    <property type="protein sequence ID" value="ETS62230.1"/>
    <property type="molecule type" value="Genomic_DNA"/>
</dbReference>
<keyword evidence="2" id="KW-1185">Reference proteome</keyword>
<comment type="caution">
    <text evidence="1">The sequence shown here is derived from an EMBL/GenBank/DDBJ whole genome shotgun (WGS) entry which is preliminary data.</text>
</comment>
<dbReference type="HOGENOM" id="CLU_1338014_0_0_1"/>
<dbReference type="OrthoDB" id="10558936at2759"/>
<dbReference type="Proteomes" id="UP000019462">
    <property type="component" value="Unassembled WGS sequence"/>
</dbReference>
<dbReference type="AlphaFoldDB" id="W3VL60"/>
<organism evidence="1 2">
    <name type="scientific">Moesziomyces aphidis</name>
    <name type="common">Pseudozyma aphidis</name>
    <dbReference type="NCBI Taxonomy" id="84754"/>
    <lineage>
        <taxon>Eukaryota</taxon>
        <taxon>Fungi</taxon>
        <taxon>Dikarya</taxon>
        <taxon>Basidiomycota</taxon>
        <taxon>Ustilaginomycotina</taxon>
        <taxon>Ustilaginomycetes</taxon>
        <taxon>Ustilaginales</taxon>
        <taxon>Ustilaginaceae</taxon>
        <taxon>Moesziomyces</taxon>
    </lineage>
</organism>
<proteinExistence type="predicted"/>
<name>W3VL60_MOEAP</name>
<reference evidence="1 2" key="1">
    <citation type="journal article" date="2014" name="Genome Announc.">
        <title>Genome sequence of the basidiomycetous fungus Pseudozyma aphidis DSM70725, an efficient producer of biosurfactant mannosylerythritol lipids.</title>
        <authorList>
            <person name="Lorenz S."/>
            <person name="Guenther M."/>
            <person name="Grumaz C."/>
            <person name="Rupp S."/>
            <person name="Zibek S."/>
            <person name="Sohn K."/>
        </authorList>
    </citation>
    <scope>NUCLEOTIDE SEQUENCE [LARGE SCALE GENOMIC DNA]</scope>
    <source>
        <strain evidence="2">ATCC 32657 / CBS 517.83 / DSM 70725 / JCM 10318 / NBRC 10182 / NRRL Y-7954 / St-0401</strain>
    </source>
</reference>